<evidence type="ECO:0000259" key="1">
    <source>
        <dbReference type="Pfam" id="PF18803"/>
    </source>
</evidence>
<protein>
    <recommendedName>
        <fullName evidence="1">CxC2-like cysteine cluster KDZ transposase-associated domain-containing protein</fullName>
    </recommendedName>
</protein>
<dbReference type="InterPro" id="IPR041457">
    <property type="entry name" value="CxC2_KDZ-assoc"/>
</dbReference>
<dbReference type="STRING" id="50990.A0A4Y7PDJ6"/>
<evidence type="ECO:0000313" key="3">
    <source>
        <dbReference type="Proteomes" id="UP000294933"/>
    </source>
</evidence>
<sequence>AAPAFKCQDCHHIGLYCHSCLLSEHQSRPFHNILKWNGNVFQDTTLLDQGLVWHIGHGSSASPTCERHSGTSQTITVVDINGIHKVMVQWCGCGEHGLRTHMEQLLENELFPATPQRIRTAFTFRAMKNFHILHLQGKMNAWEWCASITRLTNNVLPGNFYAVFLRAHRQWALLKCLRRSGFISTTVPRNNGIFRVKCPACPQPGINLPADWE</sequence>
<gene>
    <name evidence="2" type="ORF">BD410DRAFT_698761</name>
</gene>
<name>A0A4Y7PDJ6_9AGAM</name>
<keyword evidence="3" id="KW-1185">Reference proteome</keyword>
<accession>A0A4Y7PDJ6</accession>
<feature type="domain" description="CxC2-like cysteine cluster KDZ transposase-associated" evidence="1">
    <location>
        <begin position="48"/>
        <end position="155"/>
    </location>
</feature>
<dbReference type="VEuPathDB" id="FungiDB:BD410DRAFT_698761"/>
<feature type="non-terminal residue" evidence="2">
    <location>
        <position position="1"/>
    </location>
</feature>
<dbReference type="EMBL" id="ML170691">
    <property type="protein sequence ID" value="TDL13353.1"/>
    <property type="molecule type" value="Genomic_DNA"/>
</dbReference>
<feature type="non-terminal residue" evidence="2">
    <location>
        <position position="213"/>
    </location>
</feature>
<evidence type="ECO:0000313" key="2">
    <source>
        <dbReference type="EMBL" id="TDL13353.1"/>
    </source>
</evidence>
<organism evidence="2 3">
    <name type="scientific">Rickenella mellea</name>
    <dbReference type="NCBI Taxonomy" id="50990"/>
    <lineage>
        <taxon>Eukaryota</taxon>
        <taxon>Fungi</taxon>
        <taxon>Dikarya</taxon>
        <taxon>Basidiomycota</taxon>
        <taxon>Agaricomycotina</taxon>
        <taxon>Agaricomycetes</taxon>
        <taxon>Hymenochaetales</taxon>
        <taxon>Rickenellaceae</taxon>
        <taxon>Rickenella</taxon>
    </lineage>
</organism>
<dbReference type="AlphaFoldDB" id="A0A4Y7PDJ6"/>
<dbReference type="OrthoDB" id="3235114at2759"/>
<proteinExistence type="predicted"/>
<reference evidence="2 3" key="1">
    <citation type="submission" date="2018-06" db="EMBL/GenBank/DDBJ databases">
        <title>A transcriptomic atlas of mushroom development highlights an independent origin of complex multicellularity.</title>
        <authorList>
            <consortium name="DOE Joint Genome Institute"/>
            <person name="Krizsan K."/>
            <person name="Almasi E."/>
            <person name="Merenyi Z."/>
            <person name="Sahu N."/>
            <person name="Viragh M."/>
            <person name="Koszo T."/>
            <person name="Mondo S."/>
            <person name="Kiss B."/>
            <person name="Balint B."/>
            <person name="Kues U."/>
            <person name="Barry K."/>
            <person name="Hegedus J.C."/>
            <person name="Henrissat B."/>
            <person name="Johnson J."/>
            <person name="Lipzen A."/>
            <person name="Ohm R."/>
            <person name="Nagy I."/>
            <person name="Pangilinan J."/>
            <person name="Yan J."/>
            <person name="Xiong Y."/>
            <person name="Grigoriev I.V."/>
            <person name="Hibbett D.S."/>
            <person name="Nagy L.G."/>
        </authorList>
    </citation>
    <scope>NUCLEOTIDE SEQUENCE [LARGE SCALE GENOMIC DNA]</scope>
    <source>
        <strain evidence="2 3">SZMC22713</strain>
    </source>
</reference>
<dbReference type="Pfam" id="PF18803">
    <property type="entry name" value="CxC2"/>
    <property type="match status" value="1"/>
</dbReference>
<dbReference type="Proteomes" id="UP000294933">
    <property type="component" value="Unassembled WGS sequence"/>
</dbReference>